<sequence>MEESVSGTVACKSRKEGPSGGAEDGDGRLIIPPSPDPEHGLTVPSTTSQNQRYMYSEREILTSPSTYTNAAKSMGDHFAPLIKDLEGHGYKCVPVALPSTQSPDQPPATLKDDTAAVRSAVLDELDQGNNVVAIAHSFGGCPTNNALQGLDLQTRSAEDLTTAVQAIAFMCAIPLPKGASFLNGLGGKPSAIHDLRTENFCWVGEPGPEHYFYNDLSAEEAKKWSDLLQPQSWPAYCGETTYAAYMDVPSSYLFCTKDQAFPYEAQKGFVNAATEAGARVEYTETVEASHSPFLSKIEETSAFIRKAAGG</sequence>
<keyword evidence="2" id="KW-1185">Reference proteome</keyword>
<gene>
    <name evidence="1" type="ORF">LTR37_016190</name>
</gene>
<comment type="caution">
    <text evidence="1">The sequence shown here is derived from an EMBL/GenBank/DDBJ whole genome shotgun (WGS) entry which is preliminary data.</text>
</comment>
<proteinExistence type="predicted"/>
<organism evidence="1 2">
    <name type="scientific">Vermiconidia calcicola</name>
    <dbReference type="NCBI Taxonomy" id="1690605"/>
    <lineage>
        <taxon>Eukaryota</taxon>
        <taxon>Fungi</taxon>
        <taxon>Dikarya</taxon>
        <taxon>Ascomycota</taxon>
        <taxon>Pezizomycotina</taxon>
        <taxon>Dothideomycetes</taxon>
        <taxon>Dothideomycetidae</taxon>
        <taxon>Mycosphaerellales</taxon>
        <taxon>Extremaceae</taxon>
        <taxon>Vermiconidia</taxon>
    </lineage>
</organism>
<dbReference type="Proteomes" id="UP001281147">
    <property type="component" value="Unassembled WGS sequence"/>
</dbReference>
<accession>A0ACC3MNN6</accession>
<protein>
    <submittedName>
        <fullName evidence="1">Uncharacterized protein</fullName>
    </submittedName>
</protein>
<evidence type="ECO:0000313" key="2">
    <source>
        <dbReference type="Proteomes" id="UP001281147"/>
    </source>
</evidence>
<dbReference type="EMBL" id="JAUTXU010000190">
    <property type="protein sequence ID" value="KAK3700030.1"/>
    <property type="molecule type" value="Genomic_DNA"/>
</dbReference>
<name>A0ACC3MNN6_9PEZI</name>
<evidence type="ECO:0000313" key="1">
    <source>
        <dbReference type="EMBL" id="KAK3700030.1"/>
    </source>
</evidence>
<reference evidence="1" key="1">
    <citation type="submission" date="2023-07" db="EMBL/GenBank/DDBJ databases">
        <title>Black Yeasts Isolated from many extreme environments.</title>
        <authorList>
            <person name="Coleine C."/>
            <person name="Stajich J.E."/>
            <person name="Selbmann L."/>
        </authorList>
    </citation>
    <scope>NUCLEOTIDE SEQUENCE</scope>
    <source>
        <strain evidence="1">CCFEE 5714</strain>
    </source>
</reference>